<reference evidence="1 2" key="2">
    <citation type="submission" date="2018-03" db="EMBL/GenBank/DDBJ databases">
        <title>The ancient ancestry and fast evolution of plastids.</title>
        <authorList>
            <person name="Moore K.R."/>
            <person name="Magnabosco C."/>
            <person name="Momper L."/>
            <person name="Gold D.A."/>
            <person name="Bosak T."/>
            <person name="Fournier G.P."/>
        </authorList>
    </citation>
    <scope>NUCLEOTIDE SEQUENCE [LARGE SCALE GENOMIC DNA]</scope>
    <source>
        <strain evidence="1 2">ULC007</strain>
    </source>
</reference>
<dbReference type="Proteomes" id="UP000238634">
    <property type="component" value="Unassembled WGS sequence"/>
</dbReference>
<name>A0A2T1DJR6_9CYAN</name>
<accession>A0A2T1DJR6</accession>
<keyword evidence="2" id="KW-1185">Reference proteome</keyword>
<comment type="caution">
    <text evidence="1">The sequence shown here is derived from an EMBL/GenBank/DDBJ whole genome shotgun (WGS) entry which is preliminary data.</text>
</comment>
<sequence>MLPEIYRQRYRDFRQILERLQALISQPELDHPTLKADALIVQQFFQDQVRSLDLEALDLTAGQRSHSFHVEINKQLRLLAMDVMFLQTAKQSATSQQRLRQVRDRISTLIRYCNALLQEE</sequence>
<dbReference type="RefSeq" id="WP_073070169.1">
    <property type="nucleotide sequence ID" value="NZ_MPPI01000005.1"/>
</dbReference>
<evidence type="ECO:0008006" key="3">
    <source>
        <dbReference type="Google" id="ProtNLM"/>
    </source>
</evidence>
<dbReference type="STRING" id="1920490.GCA_001895925_02752"/>
<dbReference type="InterPro" id="IPR047810">
    <property type="entry name" value="PatD-like"/>
</dbReference>
<dbReference type="NCBIfam" id="NF037954">
    <property type="entry name" value="het_cyst_PatD"/>
    <property type="match status" value="1"/>
</dbReference>
<protein>
    <recommendedName>
        <fullName evidence="3">Heterocyst frequency control protein PatD</fullName>
    </recommendedName>
</protein>
<evidence type="ECO:0000313" key="1">
    <source>
        <dbReference type="EMBL" id="PSB20701.1"/>
    </source>
</evidence>
<dbReference type="EMBL" id="PVWG01000005">
    <property type="protein sequence ID" value="PSB20701.1"/>
    <property type="molecule type" value="Genomic_DNA"/>
</dbReference>
<organism evidence="1 2">
    <name type="scientific">Phormidesmis priestleyi ULC007</name>
    <dbReference type="NCBI Taxonomy" id="1920490"/>
    <lineage>
        <taxon>Bacteria</taxon>
        <taxon>Bacillati</taxon>
        <taxon>Cyanobacteriota</taxon>
        <taxon>Cyanophyceae</taxon>
        <taxon>Leptolyngbyales</taxon>
        <taxon>Leptolyngbyaceae</taxon>
        <taxon>Phormidesmis</taxon>
    </lineage>
</organism>
<reference evidence="1 2" key="1">
    <citation type="submission" date="2018-02" db="EMBL/GenBank/DDBJ databases">
        <authorList>
            <person name="Cohen D.B."/>
            <person name="Kent A.D."/>
        </authorList>
    </citation>
    <scope>NUCLEOTIDE SEQUENCE [LARGE SCALE GENOMIC DNA]</scope>
    <source>
        <strain evidence="1 2">ULC007</strain>
    </source>
</reference>
<gene>
    <name evidence="1" type="ORF">C7B65_07340</name>
</gene>
<dbReference type="OrthoDB" id="583449at2"/>
<dbReference type="AlphaFoldDB" id="A0A2T1DJR6"/>
<proteinExistence type="predicted"/>
<evidence type="ECO:0000313" key="2">
    <source>
        <dbReference type="Proteomes" id="UP000238634"/>
    </source>
</evidence>